<dbReference type="AlphaFoldDB" id="A0A6J4E4V2"/>
<organism evidence="1 2">
    <name type="scientific">Pseudomonas tohonis</name>
    <dbReference type="NCBI Taxonomy" id="2725477"/>
    <lineage>
        <taxon>Bacteria</taxon>
        <taxon>Pseudomonadati</taxon>
        <taxon>Pseudomonadota</taxon>
        <taxon>Gammaproteobacteria</taxon>
        <taxon>Pseudomonadales</taxon>
        <taxon>Pseudomonadaceae</taxon>
        <taxon>Pseudomonas</taxon>
    </lineage>
</organism>
<protein>
    <submittedName>
        <fullName evidence="1">Uncharacterized protein</fullName>
    </submittedName>
</protein>
<sequence length="166" mass="18610">MGAPPGGMPEQPVTDSHDAPPESLALLIWRWYGEEQYRRLILLGELGPALQFLARDAEWQGANIGCCADCNLWSDHLRYLHAFVHGFPPRLLPRVHAHLQALLGACEALSQDAYVDLDGNNFDHPQWAPLRTAAQEALALLLWQEFEAHMPALVEDCQAALEKWQP</sequence>
<name>A0A6J4E4V2_9PSED</name>
<dbReference type="KEGG" id="ptw:TUM18999_28310"/>
<evidence type="ECO:0000313" key="2">
    <source>
        <dbReference type="Proteomes" id="UP000509383"/>
    </source>
</evidence>
<gene>
    <name evidence="1" type="ORF">TUM18999_28310</name>
</gene>
<dbReference type="Proteomes" id="UP000509383">
    <property type="component" value="Chromosome"/>
</dbReference>
<dbReference type="EMBL" id="AP023189">
    <property type="protein sequence ID" value="BCG24640.1"/>
    <property type="molecule type" value="Genomic_DNA"/>
</dbReference>
<evidence type="ECO:0000313" key="1">
    <source>
        <dbReference type="EMBL" id="BCG24640.1"/>
    </source>
</evidence>
<accession>A0A6J4E4V2</accession>
<reference evidence="1 2" key="1">
    <citation type="submission" date="2020-05" db="EMBL/GenBank/DDBJ databases">
        <title>Characterization of novel class B3 metallo-beta-lactamase from novel Pseudomonas species.</title>
        <authorList>
            <person name="Yamada K."/>
            <person name="Aoki K."/>
            <person name="Ishii Y."/>
        </authorList>
    </citation>
    <scope>NUCLEOTIDE SEQUENCE [LARGE SCALE GENOMIC DNA]</scope>
    <source>
        <strain evidence="1 2">TUM18999</strain>
    </source>
</reference>
<proteinExistence type="predicted"/>